<proteinExistence type="predicted"/>
<accession>A0A3A8KII9</accession>
<dbReference type="Proteomes" id="UP000268313">
    <property type="component" value="Unassembled WGS sequence"/>
</dbReference>
<feature type="region of interest" description="Disordered" evidence="5">
    <location>
        <begin position="471"/>
        <end position="518"/>
    </location>
</feature>
<protein>
    <submittedName>
        <fullName evidence="7">Serine/threonine protein kinase</fullName>
    </submittedName>
</protein>
<comment type="caution">
    <text evidence="7">The sequence shown here is derived from an EMBL/GenBank/DDBJ whole genome shotgun (WGS) entry which is preliminary data.</text>
</comment>
<sequence>MARASGPARWHALHPGVAGREGRTRRPLGRGGAMSTHEATPGEQAGPEHHASTQPAQKAHGPVRPSLLLMMDALPPDTPIGPWRVLQRVASGGYGTVYVVHARHRPRGRRYALKLARQPDSPWFAREAEVLSRLRHPGVPRFVEAGAWQPGSGNYPFLVMEHVDGESLYEWARARNPTAREVGALLIQAVEILAFAHQHGVLHRDVKGDNLRVRPGGRLTLLDWGAGWHPEAKPLTGTGQLPPGTAHYLSPQLHRWRMAVPSQECPRYGVTDELYALGVTFHRLLTDSYPALPLEGEGPELAWPNPLVPEGLASLVTRLLAFAPEARPPSASALASELHHVLAHADATWDLPLFDWATPASDSSRTTQEAPGMVGPVAPGQEVPLQHARLQRMDRLQRLHEARELRRRFPRHVARMEAQDILAANTMRRRHTLRTLWHQGAAAFACVVAMACLGWGLGLFSRSGGDAPVRPSLPSVARAPGPDQAAASGAAPPSPAPLPPEKDTMSIPLKQDPPVRGRSLSRGCTWAVGAATTLIACSGAQVVPKPQRCPTEALEAMKALKLRRDAKVTITVDIRYPDRLDADMLAVHDGDIVSVQEEEYGGLPKGTLLYGRLWTGGERVMGRYTRAETPDGRTYPVCFVLGNDDGFWPKESGSKPGAALLPRTAGYTVMDAFP</sequence>
<name>A0A3A8KII9_9BACT</name>
<keyword evidence="4" id="KW-0067">ATP-binding</keyword>
<dbReference type="GO" id="GO:0005524">
    <property type="term" value="F:ATP binding"/>
    <property type="evidence" value="ECO:0007669"/>
    <property type="project" value="UniProtKB-KW"/>
</dbReference>
<dbReference type="SMART" id="SM00220">
    <property type="entry name" value="S_TKc"/>
    <property type="match status" value="1"/>
</dbReference>
<dbReference type="PANTHER" id="PTHR43289">
    <property type="entry name" value="MITOGEN-ACTIVATED PROTEIN KINASE KINASE KINASE 20-RELATED"/>
    <property type="match status" value="1"/>
</dbReference>
<evidence type="ECO:0000259" key="6">
    <source>
        <dbReference type="PROSITE" id="PS50011"/>
    </source>
</evidence>
<keyword evidence="3 7" id="KW-0418">Kinase</keyword>
<dbReference type="SUPFAM" id="SSF56112">
    <property type="entry name" value="Protein kinase-like (PK-like)"/>
    <property type="match status" value="1"/>
</dbReference>
<dbReference type="Gene3D" id="3.30.200.20">
    <property type="entry name" value="Phosphorylase Kinase, domain 1"/>
    <property type="match status" value="1"/>
</dbReference>
<keyword evidence="8" id="KW-1185">Reference proteome</keyword>
<dbReference type="EMBL" id="RAWE01000066">
    <property type="protein sequence ID" value="RKH01724.1"/>
    <property type="molecule type" value="Genomic_DNA"/>
</dbReference>
<feature type="region of interest" description="Disordered" evidence="5">
    <location>
        <begin position="1"/>
        <end position="61"/>
    </location>
</feature>
<dbReference type="Pfam" id="PF00069">
    <property type="entry name" value="Pkinase"/>
    <property type="match status" value="1"/>
</dbReference>
<keyword evidence="7" id="KW-0723">Serine/threonine-protein kinase</keyword>
<dbReference type="PROSITE" id="PS50011">
    <property type="entry name" value="PROTEIN_KINASE_DOM"/>
    <property type="match status" value="1"/>
</dbReference>
<dbReference type="InterPro" id="IPR011009">
    <property type="entry name" value="Kinase-like_dom_sf"/>
</dbReference>
<dbReference type="PANTHER" id="PTHR43289:SF6">
    <property type="entry name" value="SERINE_THREONINE-PROTEIN KINASE NEKL-3"/>
    <property type="match status" value="1"/>
</dbReference>
<reference evidence="8" key="1">
    <citation type="submission" date="2018-09" db="EMBL/GenBank/DDBJ databases">
        <authorList>
            <person name="Livingstone P.G."/>
            <person name="Whitworth D.E."/>
        </authorList>
    </citation>
    <scope>NUCLEOTIDE SEQUENCE [LARGE SCALE GENOMIC DNA]</scope>
    <source>
        <strain evidence="8">CA043D</strain>
    </source>
</reference>
<dbReference type="GO" id="GO:0004674">
    <property type="term" value="F:protein serine/threonine kinase activity"/>
    <property type="evidence" value="ECO:0007669"/>
    <property type="project" value="UniProtKB-KW"/>
</dbReference>
<evidence type="ECO:0000256" key="3">
    <source>
        <dbReference type="ARBA" id="ARBA00022777"/>
    </source>
</evidence>
<dbReference type="CDD" id="cd14014">
    <property type="entry name" value="STKc_PknB_like"/>
    <property type="match status" value="1"/>
</dbReference>
<keyword evidence="2" id="KW-0547">Nucleotide-binding</keyword>
<dbReference type="AlphaFoldDB" id="A0A3A8KII9"/>
<organism evidence="7 8">
    <name type="scientific">Corallococcus carmarthensis</name>
    <dbReference type="NCBI Taxonomy" id="2316728"/>
    <lineage>
        <taxon>Bacteria</taxon>
        <taxon>Pseudomonadati</taxon>
        <taxon>Myxococcota</taxon>
        <taxon>Myxococcia</taxon>
        <taxon>Myxococcales</taxon>
        <taxon>Cystobacterineae</taxon>
        <taxon>Myxococcaceae</taxon>
        <taxon>Corallococcus</taxon>
    </lineage>
</organism>
<evidence type="ECO:0000313" key="7">
    <source>
        <dbReference type="EMBL" id="RKH01724.1"/>
    </source>
</evidence>
<dbReference type="InterPro" id="IPR000719">
    <property type="entry name" value="Prot_kinase_dom"/>
</dbReference>
<evidence type="ECO:0000256" key="2">
    <source>
        <dbReference type="ARBA" id="ARBA00022741"/>
    </source>
</evidence>
<evidence type="ECO:0000313" key="8">
    <source>
        <dbReference type="Proteomes" id="UP000268313"/>
    </source>
</evidence>
<gene>
    <name evidence="7" type="ORF">D7X32_19420</name>
</gene>
<evidence type="ECO:0000256" key="5">
    <source>
        <dbReference type="SAM" id="MobiDB-lite"/>
    </source>
</evidence>
<dbReference type="Gene3D" id="1.10.510.10">
    <property type="entry name" value="Transferase(Phosphotransferase) domain 1"/>
    <property type="match status" value="1"/>
</dbReference>
<evidence type="ECO:0000256" key="1">
    <source>
        <dbReference type="ARBA" id="ARBA00022679"/>
    </source>
</evidence>
<feature type="region of interest" description="Disordered" evidence="5">
    <location>
        <begin position="360"/>
        <end position="380"/>
    </location>
</feature>
<keyword evidence="1" id="KW-0808">Transferase</keyword>
<evidence type="ECO:0000256" key="4">
    <source>
        <dbReference type="ARBA" id="ARBA00022840"/>
    </source>
</evidence>
<feature type="compositionally biased region" description="Low complexity" evidence="5">
    <location>
        <begin position="479"/>
        <end position="491"/>
    </location>
</feature>
<feature type="compositionally biased region" description="Polar residues" evidence="5">
    <location>
        <begin position="360"/>
        <end position="369"/>
    </location>
</feature>
<feature type="domain" description="Protein kinase" evidence="6">
    <location>
        <begin position="83"/>
        <end position="342"/>
    </location>
</feature>